<sequence>MATMQKVFAAYEARVAELKQSTNKFARGVAWIDGELVPLHEARIPLLDEGFMHSDLTYDVPSVWDGRFFRLDNHLDRFEQSCAKMRLKMPLPRQEVKDTLVDMVRQSGIRDVFVEIIVTRGLKGIRGNDPKDIVNRLYMFIMPYIWVMEPSMQMEGTGSSIIARTVRRISPGSFDPTIKNLQWGDLTRAMLEAQDRGAVYPFLTDGDSNLTEGSGFNIVLVKDNVLYSPARGVLEGVTRRSVIDAAAKLGYEMRIEFVPVEAAYQADEILMCTTAGGVMPITSLDGKPIADGKVGPVTKAIWDEYWAMHYVDEYSFAIKYD</sequence>
<evidence type="ECO:0000313" key="3">
    <source>
        <dbReference type="Proteomes" id="UP001642406"/>
    </source>
</evidence>
<evidence type="ECO:0008006" key="4">
    <source>
        <dbReference type="Google" id="ProtNLM"/>
    </source>
</evidence>
<dbReference type="Pfam" id="PF01063">
    <property type="entry name" value="Aminotran_4"/>
    <property type="match status" value="1"/>
</dbReference>
<dbReference type="PANTHER" id="PTHR42743:SF11">
    <property type="entry name" value="AMINODEOXYCHORISMATE LYASE"/>
    <property type="match status" value="1"/>
</dbReference>
<proteinExistence type="inferred from homology"/>
<dbReference type="Gene3D" id="3.20.10.10">
    <property type="entry name" value="D-amino Acid Aminotransferase, subunit A, domain 2"/>
    <property type="match status" value="1"/>
</dbReference>
<dbReference type="InterPro" id="IPR043131">
    <property type="entry name" value="BCAT-like_N"/>
</dbReference>
<gene>
    <name evidence="2" type="ORF">SBRCBS47491_000304</name>
</gene>
<dbReference type="SUPFAM" id="SSF56752">
    <property type="entry name" value="D-aminoacid aminotransferase-like PLP-dependent enzymes"/>
    <property type="match status" value="1"/>
</dbReference>
<dbReference type="InterPro" id="IPR036038">
    <property type="entry name" value="Aminotransferase-like"/>
</dbReference>
<evidence type="ECO:0000313" key="2">
    <source>
        <dbReference type="EMBL" id="CAK7209047.1"/>
    </source>
</evidence>
<comment type="similarity">
    <text evidence="1">Belongs to the class-IV pyridoxal-phosphate-dependent aminotransferase family.</text>
</comment>
<dbReference type="InterPro" id="IPR001544">
    <property type="entry name" value="Aminotrans_IV"/>
</dbReference>
<dbReference type="Gene3D" id="3.30.470.10">
    <property type="match status" value="1"/>
</dbReference>
<protein>
    <recommendedName>
        <fullName evidence="4">Branched-chain amino acid aminotransferase</fullName>
    </recommendedName>
</protein>
<reference evidence="2 3" key="1">
    <citation type="submission" date="2024-01" db="EMBL/GenBank/DDBJ databases">
        <authorList>
            <person name="Allen C."/>
            <person name="Tagirdzhanova G."/>
        </authorList>
    </citation>
    <scope>NUCLEOTIDE SEQUENCE [LARGE SCALE GENOMIC DNA]</scope>
</reference>
<dbReference type="EMBL" id="CAWUHC010000002">
    <property type="protein sequence ID" value="CAK7209047.1"/>
    <property type="molecule type" value="Genomic_DNA"/>
</dbReference>
<keyword evidence="3" id="KW-1185">Reference proteome</keyword>
<comment type="caution">
    <text evidence="2">The sequence shown here is derived from an EMBL/GenBank/DDBJ whole genome shotgun (WGS) entry which is preliminary data.</text>
</comment>
<accession>A0ABP0AP81</accession>
<name>A0ABP0AP81_9PEZI</name>
<dbReference type="InterPro" id="IPR050571">
    <property type="entry name" value="Class-IV_PLP-Dep_Aminotrnsfr"/>
</dbReference>
<evidence type="ECO:0000256" key="1">
    <source>
        <dbReference type="ARBA" id="ARBA00009320"/>
    </source>
</evidence>
<dbReference type="PANTHER" id="PTHR42743">
    <property type="entry name" value="AMINO-ACID AMINOTRANSFERASE"/>
    <property type="match status" value="1"/>
</dbReference>
<dbReference type="InterPro" id="IPR043132">
    <property type="entry name" value="BCAT-like_C"/>
</dbReference>
<organism evidence="2 3">
    <name type="scientific">Sporothrix bragantina</name>
    <dbReference type="NCBI Taxonomy" id="671064"/>
    <lineage>
        <taxon>Eukaryota</taxon>
        <taxon>Fungi</taxon>
        <taxon>Dikarya</taxon>
        <taxon>Ascomycota</taxon>
        <taxon>Pezizomycotina</taxon>
        <taxon>Sordariomycetes</taxon>
        <taxon>Sordariomycetidae</taxon>
        <taxon>Ophiostomatales</taxon>
        <taxon>Ophiostomataceae</taxon>
        <taxon>Sporothrix</taxon>
    </lineage>
</organism>
<dbReference type="Proteomes" id="UP001642406">
    <property type="component" value="Unassembled WGS sequence"/>
</dbReference>